<dbReference type="PANTHER" id="PTHR46044:SF14">
    <property type="entry name" value="ARYLACETONITRILASE"/>
    <property type="match status" value="1"/>
</dbReference>
<comment type="similarity">
    <text evidence="1">Belongs to the carbon-nitrogen hydrolase superfamily. Nitrilase family.</text>
</comment>
<reference evidence="6" key="1">
    <citation type="submission" date="2018-03" db="EMBL/GenBank/DDBJ databases">
        <authorList>
            <person name="Nunes O.C."/>
            <person name="Lopes A.R."/>
            <person name="Froufe H."/>
            <person name="Munoz-Merida A."/>
            <person name="Barroso C."/>
            <person name="Egas C."/>
        </authorList>
    </citation>
    <scope>NUCLEOTIDE SEQUENCE</scope>
    <source>
        <strain evidence="6">ON4</strain>
    </source>
</reference>
<dbReference type="PROSITE" id="PS50263">
    <property type="entry name" value="CN_HYDROLASE"/>
    <property type="match status" value="1"/>
</dbReference>
<dbReference type="SUPFAM" id="SSF56317">
    <property type="entry name" value="Carbon-nitrogen hydrolase"/>
    <property type="match status" value="1"/>
</dbReference>
<dbReference type="InterPro" id="IPR003010">
    <property type="entry name" value="C-N_Hydrolase"/>
</dbReference>
<feature type="region of interest" description="Disordered" evidence="4">
    <location>
        <begin position="314"/>
        <end position="342"/>
    </location>
</feature>
<dbReference type="CDD" id="cd07564">
    <property type="entry name" value="nitrilases_CHs"/>
    <property type="match status" value="1"/>
</dbReference>
<reference evidence="6" key="2">
    <citation type="journal article" date="2022" name="Sci. Rep.">
        <title>In silico prediction of the enzymes involved in the degradation of the herbicide molinate by Gulosibacter molinativorax ON4T.</title>
        <authorList>
            <person name="Lopes A.R."/>
            <person name="Bunin E."/>
            <person name="Viana A.T."/>
            <person name="Froufe H."/>
            <person name="Munoz-Merida A."/>
            <person name="Pinho D."/>
            <person name="Figueiredo J."/>
            <person name="Barroso C."/>
            <person name="Vaz-Moreira I."/>
            <person name="Bellanger X."/>
            <person name="Egas C."/>
            <person name="Nunes O.C."/>
        </authorList>
    </citation>
    <scope>NUCLEOTIDE SEQUENCE</scope>
    <source>
        <strain evidence="6">ON4</strain>
    </source>
</reference>
<evidence type="ECO:0000256" key="2">
    <source>
        <dbReference type="ARBA" id="ARBA00022801"/>
    </source>
</evidence>
<evidence type="ECO:0000256" key="4">
    <source>
        <dbReference type="SAM" id="MobiDB-lite"/>
    </source>
</evidence>
<dbReference type="InterPro" id="IPR044149">
    <property type="entry name" value="Nitrilases_CHs"/>
</dbReference>
<comment type="caution">
    <text evidence="6">The sequence shown here is derived from an EMBL/GenBank/DDBJ whole genome shotgun (WGS) entry which is preliminary data.</text>
</comment>
<dbReference type="Pfam" id="PF00795">
    <property type="entry name" value="CN_hydrolase"/>
    <property type="match status" value="1"/>
</dbReference>
<evidence type="ECO:0000313" key="6">
    <source>
        <dbReference type="EMBL" id="MDJ1371423.1"/>
    </source>
</evidence>
<organism evidence="6 7">
    <name type="scientific">Gulosibacter molinativorax</name>
    <dbReference type="NCBI Taxonomy" id="256821"/>
    <lineage>
        <taxon>Bacteria</taxon>
        <taxon>Bacillati</taxon>
        <taxon>Actinomycetota</taxon>
        <taxon>Actinomycetes</taxon>
        <taxon>Micrococcales</taxon>
        <taxon>Microbacteriaceae</taxon>
        <taxon>Gulosibacter</taxon>
    </lineage>
</organism>
<dbReference type="InterPro" id="IPR000132">
    <property type="entry name" value="Nitrilase/CN_hydratase_CS"/>
</dbReference>
<dbReference type="PANTHER" id="PTHR46044">
    <property type="entry name" value="NITRILASE"/>
    <property type="match status" value="1"/>
</dbReference>
<proteinExistence type="inferred from homology"/>
<dbReference type="EMBL" id="PXVD01000012">
    <property type="protein sequence ID" value="MDJ1371423.1"/>
    <property type="molecule type" value="Genomic_DNA"/>
</dbReference>
<evidence type="ECO:0000259" key="5">
    <source>
        <dbReference type="PROSITE" id="PS50263"/>
    </source>
</evidence>
<keyword evidence="2" id="KW-0378">Hydrolase</keyword>
<dbReference type="RefSeq" id="WP_035732752.1">
    <property type="nucleotide sequence ID" value="NZ_CP028426.1"/>
</dbReference>
<keyword evidence="7" id="KW-1185">Reference proteome</keyword>
<gene>
    <name evidence="6" type="ORF">C7K25_08590</name>
</gene>
<dbReference type="PROSITE" id="PS00920">
    <property type="entry name" value="NITRIL_CHT_1"/>
    <property type="match status" value="1"/>
</dbReference>
<feature type="active site" description="Proton acceptor" evidence="3">
    <location>
        <position position="45"/>
    </location>
</feature>
<dbReference type="Proteomes" id="UP001170379">
    <property type="component" value="Unassembled WGS sequence"/>
</dbReference>
<name>A0ABT7C8A2_9MICO</name>
<dbReference type="Gene3D" id="3.60.110.10">
    <property type="entry name" value="Carbon-nitrogen hydrolase"/>
    <property type="match status" value="1"/>
</dbReference>
<feature type="compositionally biased region" description="Basic and acidic residues" evidence="4">
    <location>
        <begin position="328"/>
        <end position="342"/>
    </location>
</feature>
<evidence type="ECO:0000256" key="3">
    <source>
        <dbReference type="PROSITE-ProRule" id="PRU10139"/>
    </source>
</evidence>
<sequence length="342" mass="37004">MSDTIRVAAVQAEPVWLDMEATTEKTIRLIDEAGAAGADLVAFPETWIPGYPVFLWSYPVYEQGPWVARYHANSPTADGPEMRRIREAARRNNITVVVGFSEKDAGSLYMSQMLIGPEGEVLKHRRKLKPTHAERTLFGEGDGSDLVVVDSPVGRLGALNCFEHLQPLTKYAMYAQNEQIHVAGWPCLGILGMVPVLSPEALIATTLTYALESSAFVVMSTQIMSDEGARVFPTADGGPTPVYTGGGGFARVYGPDTTVLTEALDPTEEGIVYADIDLAAIDSAKNTLDPAGHYARADATQLVLNTTPRRPVLRPRDLEDALGGGAQDADRFGALEEERQEA</sequence>
<feature type="domain" description="CN hydrolase" evidence="5">
    <location>
        <begin position="5"/>
        <end position="278"/>
    </location>
</feature>
<dbReference type="InterPro" id="IPR036526">
    <property type="entry name" value="C-N_Hydrolase_sf"/>
</dbReference>
<protein>
    <submittedName>
        <fullName evidence="6">Amidohydrolase</fullName>
    </submittedName>
</protein>
<evidence type="ECO:0000313" key="7">
    <source>
        <dbReference type="Proteomes" id="UP001170379"/>
    </source>
</evidence>
<accession>A0ABT7C8A2</accession>
<evidence type="ECO:0000256" key="1">
    <source>
        <dbReference type="ARBA" id="ARBA00008129"/>
    </source>
</evidence>